<comment type="caution">
    <text evidence="1">The sequence shown here is derived from an EMBL/GenBank/DDBJ whole genome shotgun (WGS) entry which is preliminary data.</text>
</comment>
<protein>
    <submittedName>
        <fullName evidence="1">Uncharacterized protein</fullName>
    </submittedName>
</protein>
<name>A0A392TSG2_9FABA</name>
<dbReference type="AlphaFoldDB" id="A0A392TSG2"/>
<proteinExistence type="predicted"/>
<keyword evidence="2" id="KW-1185">Reference proteome</keyword>
<evidence type="ECO:0000313" key="1">
    <source>
        <dbReference type="EMBL" id="MCI64131.1"/>
    </source>
</evidence>
<accession>A0A392TSG2</accession>
<sequence length="38" mass="4089">MRRFGFLPSARRAVLCAKGGLIFCHLCGAQLGLARRAA</sequence>
<dbReference type="Proteomes" id="UP000265520">
    <property type="component" value="Unassembled WGS sequence"/>
</dbReference>
<reference evidence="1 2" key="1">
    <citation type="journal article" date="2018" name="Front. Plant Sci.">
        <title>Red Clover (Trifolium pratense) and Zigzag Clover (T. medium) - A Picture of Genomic Similarities and Differences.</title>
        <authorList>
            <person name="Dluhosova J."/>
            <person name="Istvanek J."/>
            <person name="Nedelnik J."/>
            <person name="Repkova J."/>
        </authorList>
    </citation>
    <scope>NUCLEOTIDE SEQUENCE [LARGE SCALE GENOMIC DNA]</scope>
    <source>
        <strain evidence="2">cv. 10/8</strain>
        <tissue evidence="1">Leaf</tissue>
    </source>
</reference>
<organism evidence="1 2">
    <name type="scientific">Trifolium medium</name>
    <dbReference type="NCBI Taxonomy" id="97028"/>
    <lineage>
        <taxon>Eukaryota</taxon>
        <taxon>Viridiplantae</taxon>
        <taxon>Streptophyta</taxon>
        <taxon>Embryophyta</taxon>
        <taxon>Tracheophyta</taxon>
        <taxon>Spermatophyta</taxon>
        <taxon>Magnoliopsida</taxon>
        <taxon>eudicotyledons</taxon>
        <taxon>Gunneridae</taxon>
        <taxon>Pentapetalae</taxon>
        <taxon>rosids</taxon>
        <taxon>fabids</taxon>
        <taxon>Fabales</taxon>
        <taxon>Fabaceae</taxon>
        <taxon>Papilionoideae</taxon>
        <taxon>50 kb inversion clade</taxon>
        <taxon>NPAAA clade</taxon>
        <taxon>Hologalegina</taxon>
        <taxon>IRL clade</taxon>
        <taxon>Trifolieae</taxon>
        <taxon>Trifolium</taxon>
    </lineage>
</organism>
<evidence type="ECO:0000313" key="2">
    <source>
        <dbReference type="Proteomes" id="UP000265520"/>
    </source>
</evidence>
<dbReference type="EMBL" id="LXQA010649747">
    <property type="protein sequence ID" value="MCI64131.1"/>
    <property type="molecule type" value="Genomic_DNA"/>
</dbReference>